<accession>A0ABV9GQA9</accession>
<keyword evidence="2" id="KW-1185">Reference proteome</keyword>
<comment type="caution">
    <text evidence="1">The sequence shown here is derived from an EMBL/GenBank/DDBJ whole genome shotgun (WGS) entry which is preliminary data.</text>
</comment>
<dbReference type="RefSeq" id="WP_376846506.1">
    <property type="nucleotide sequence ID" value="NZ_JBHSFW010000008.1"/>
</dbReference>
<name>A0ABV9GQA9_9BACL</name>
<organism evidence="1 2">
    <name type="scientific">Camelliibacillus cellulosilyticus</name>
    <dbReference type="NCBI Taxonomy" id="2174486"/>
    <lineage>
        <taxon>Bacteria</taxon>
        <taxon>Bacillati</taxon>
        <taxon>Bacillota</taxon>
        <taxon>Bacilli</taxon>
        <taxon>Bacillales</taxon>
        <taxon>Sporolactobacillaceae</taxon>
        <taxon>Camelliibacillus</taxon>
    </lineage>
</organism>
<reference evidence="2" key="1">
    <citation type="journal article" date="2019" name="Int. J. Syst. Evol. Microbiol.">
        <title>The Global Catalogue of Microorganisms (GCM) 10K type strain sequencing project: providing services to taxonomists for standard genome sequencing and annotation.</title>
        <authorList>
            <consortium name="The Broad Institute Genomics Platform"/>
            <consortium name="The Broad Institute Genome Sequencing Center for Infectious Disease"/>
            <person name="Wu L."/>
            <person name="Ma J."/>
        </authorList>
    </citation>
    <scope>NUCLEOTIDE SEQUENCE [LARGE SCALE GENOMIC DNA]</scope>
    <source>
        <strain evidence="2">CGMCC 1.16306</strain>
    </source>
</reference>
<dbReference type="Proteomes" id="UP001596022">
    <property type="component" value="Unassembled WGS sequence"/>
</dbReference>
<evidence type="ECO:0000313" key="1">
    <source>
        <dbReference type="EMBL" id="MFC4619410.1"/>
    </source>
</evidence>
<evidence type="ECO:0000313" key="2">
    <source>
        <dbReference type="Proteomes" id="UP001596022"/>
    </source>
</evidence>
<sequence>MSKFKCGSSAGTAIYSACRFVKEELSFAEVMGYTGHAFRININANDVDVAGPTGYDWEDFFQKGLKNLGFHCKTVRTENFTPPTAEELTRALSLIQASLDKGVPAIGWDLFTPEFGNIYGYDDEKKELMANDPRGEGALPYEKLGRGQANELFVMTIEETFAIDQKTMLKGALELAVHHANVREHLHDIPPYQNGLKGYDAWIQAFQNRNVSDFGNAYNAGVVHDARQWAAKFFEGISLSWNDDKDENKIARLAKAASEDYTEIANQLGRLVDMFPFPDGGDPNAPEQAYTAIEILNKAKQAEVRAVKTLEEMLCSLG</sequence>
<proteinExistence type="predicted"/>
<dbReference type="EMBL" id="JBHSFW010000008">
    <property type="protein sequence ID" value="MFC4619410.1"/>
    <property type="molecule type" value="Genomic_DNA"/>
</dbReference>
<gene>
    <name evidence="1" type="ORF">ACFO4N_11865</name>
</gene>
<protein>
    <submittedName>
        <fullName evidence="1">Uncharacterized protein</fullName>
    </submittedName>
</protein>